<feature type="compositionally biased region" description="Basic and acidic residues" evidence="7">
    <location>
        <begin position="280"/>
        <end position="289"/>
    </location>
</feature>
<feature type="transmembrane region" description="Helical" evidence="6">
    <location>
        <begin position="213"/>
        <end position="236"/>
    </location>
</feature>
<evidence type="ECO:0000256" key="7">
    <source>
        <dbReference type="SAM" id="MobiDB-lite"/>
    </source>
</evidence>
<evidence type="ECO:0000256" key="1">
    <source>
        <dbReference type="ARBA" id="ARBA00004370"/>
    </source>
</evidence>
<dbReference type="PANTHER" id="PTHR23427:SF2">
    <property type="entry name" value="SURFEIT LOCUS PROTEIN 1"/>
    <property type="match status" value="1"/>
</dbReference>
<name>A0ABN3GDH2_9PSEU</name>
<dbReference type="Proteomes" id="UP001501218">
    <property type="component" value="Unassembled WGS sequence"/>
</dbReference>
<proteinExistence type="inferred from homology"/>
<feature type="transmembrane region" description="Helical" evidence="6">
    <location>
        <begin position="12"/>
        <end position="34"/>
    </location>
</feature>
<evidence type="ECO:0000256" key="4">
    <source>
        <dbReference type="ARBA" id="ARBA00022989"/>
    </source>
</evidence>
<keyword evidence="4 6" id="KW-1133">Transmembrane helix</keyword>
<comment type="caution">
    <text evidence="8">The sequence shown here is derived from an EMBL/GenBank/DDBJ whole genome shotgun (WGS) entry which is preliminary data.</text>
</comment>
<comment type="subcellular location">
    <subcellularLocation>
        <location evidence="6">Cell membrane</location>
        <topology evidence="6">Multi-pass membrane protein</topology>
    </subcellularLocation>
    <subcellularLocation>
        <location evidence="1">Membrane</location>
    </subcellularLocation>
</comment>
<dbReference type="PROSITE" id="PS50895">
    <property type="entry name" value="SURF1"/>
    <property type="match status" value="1"/>
</dbReference>
<dbReference type="PANTHER" id="PTHR23427">
    <property type="entry name" value="SURFEIT LOCUS PROTEIN"/>
    <property type="match status" value="1"/>
</dbReference>
<comment type="similarity">
    <text evidence="2 6">Belongs to the SURF1 family.</text>
</comment>
<dbReference type="InterPro" id="IPR002994">
    <property type="entry name" value="Surf1/Shy1"/>
</dbReference>
<feature type="region of interest" description="Disordered" evidence="7">
    <location>
        <begin position="245"/>
        <end position="289"/>
    </location>
</feature>
<sequence length="289" mass="32294">MRLKFLLRPRWLGLIALVVVFATLCFTLLAPWQFGRDAETQARNAAIQESFHTPPKPLDQVLPPGREIDVRTEWAKVEMRGHYLPQGEVLGWQRTVLGEAAFEVLTPFRLQDGTTVLVDRGYVRPVGATHAPSYAAAPEGPVTIVARVRADEIDHEQRPLFEHDGRRWAYAINSGTISRGTGIDLRPGYFTLTEQQPGVLNPLPLPRLETGPYFSYALQWITFGVMALGSIGYLIYSELRPGATAPWQQQQQASDGPAKPKARSRRKSVAAAIAEEERLEAEAEERSRN</sequence>
<keyword evidence="5 6" id="KW-0472">Membrane</keyword>
<evidence type="ECO:0000256" key="2">
    <source>
        <dbReference type="ARBA" id="ARBA00007165"/>
    </source>
</evidence>
<organism evidence="8 9">
    <name type="scientific">Saccharopolyspora halophila</name>
    <dbReference type="NCBI Taxonomy" id="405551"/>
    <lineage>
        <taxon>Bacteria</taxon>
        <taxon>Bacillati</taxon>
        <taxon>Actinomycetota</taxon>
        <taxon>Actinomycetes</taxon>
        <taxon>Pseudonocardiales</taxon>
        <taxon>Pseudonocardiaceae</taxon>
        <taxon>Saccharopolyspora</taxon>
    </lineage>
</organism>
<dbReference type="RefSeq" id="WP_344131516.1">
    <property type="nucleotide sequence ID" value="NZ_BAAARA010000008.1"/>
</dbReference>
<accession>A0ABN3GDH2</accession>
<dbReference type="CDD" id="cd06662">
    <property type="entry name" value="SURF1"/>
    <property type="match status" value="1"/>
</dbReference>
<evidence type="ECO:0000256" key="5">
    <source>
        <dbReference type="ARBA" id="ARBA00023136"/>
    </source>
</evidence>
<evidence type="ECO:0000256" key="3">
    <source>
        <dbReference type="ARBA" id="ARBA00022692"/>
    </source>
</evidence>
<dbReference type="EMBL" id="BAAARA010000008">
    <property type="protein sequence ID" value="GAA2349119.1"/>
    <property type="molecule type" value="Genomic_DNA"/>
</dbReference>
<keyword evidence="3 6" id="KW-0812">Transmembrane</keyword>
<evidence type="ECO:0000313" key="8">
    <source>
        <dbReference type="EMBL" id="GAA2349119.1"/>
    </source>
</evidence>
<evidence type="ECO:0000256" key="6">
    <source>
        <dbReference type="RuleBase" id="RU363076"/>
    </source>
</evidence>
<keyword evidence="6" id="KW-1003">Cell membrane</keyword>
<gene>
    <name evidence="8" type="ORF">GCM10009854_28380</name>
</gene>
<evidence type="ECO:0000313" key="9">
    <source>
        <dbReference type="Proteomes" id="UP001501218"/>
    </source>
</evidence>
<dbReference type="Pfam" id="PF02104">
    <property type="entry name" value="SURF1"/>
    <property type="match status" value="1"/>
</dbReference>
<dbReference type="InterPro" id="IPR045214">
    <property type="entry name" value="Surf1/Surf4"/>
</dbReference>
<reference evidence="8 9" key="1">
    <citation type="journal article" date="2019" name="Int. J. Syst. Evol. Microbiol.">
        <title>The Global Catalogue of Microorganisms (GCM) 10K type strain sequencing project: providing services to taxonomists for standard genome sequencing and annotation.</title>
        <authorList>
            <consortium name="The Broad Institute Genomics Platform"/>
            <consortium name="The Broad Institute Genome Sequencing Center for Infectious Disease"/>
            <person name="Wu L."/>
            <person name="Ma J."/>
        </authorList>
    </citation>
    <scope>NUCLEOTIDE SEQUENCE [LARGE SCALE GENOMIC DNA]</scope>
    <source>
        <strain evidence="8 9">JCM 16221</strain>
    </source>
</reference>
<protein>
    <recommendedName>
        <fullName evidence="6">SURF1-like protein</fullName>
    </recommendedName>
</protein>
<keyword evidence="9" id="KW-1185">Reference proteome</keyword>